<keyword evidence="5" id="KW-0067">ATP-binding</keyword>
<dbReference type="InterPro" id="IPR004625">
    <property type="entry name" value="PyrdxlKinase"/>
</dbReference>
<dbReference type="SUPFAM" id="SSF53613">
    <property type="entry name" value="Ribokinase-like"/>
    <property type="match status" value="1"/>
</dbReference>
<dbReference type="GO" id="GO:0009443">
    <property type="term" value="P:pyridoxal 5'-phosphate salvage"/>
    <property type="evidence" value="ECO:0007669"/>
    <property type="project" value="InterPro"/>
</dbReference>
<dbReference type="PANTHER" id="PTHR10534:SF2">
    <property type="entry name" value="PYRIDOXAL KINASE"/>
    <property type="match status" value="1"/>
</dbReference>
<evidence type="ECO:0000313" key="7">
    <source>
        <dbReference type="EMBL" id="EFQ04699.1"/>
    </source>
</evidence>
<dbReference type="InterPro" id="IPR029056">
    <property type="entry name" value="Ribokinase-like"/>
</dbReference>
<dbReference type="AlphaFoldDB" id="E2ZAI8"/>
<dbReference type="Proteomes" id="UP000003195">
    <property type="component" value="Unassembled WGS sequence"/>
</dbReference>
<name>E2ZAI8_9FIRM</name>
<evidence type="ECO:0000256" key="4">
    <source>
        <dbReference type="ARBA" id="ARBA00022777"/>
    </source>
</evidence>
<dbReference type="HOGENOM" id="CLU_046496_2_1_9"/>
<evidence type="ECO:0000259" key="6">
    <source>
        <dbReference type="Pfam" id="PF08543"/>
    </source>
</evidence>
<reference evidence="7 8" key="1">
    <citation type="submission" date="2010-08" db="EMBL/GenBank/DDBJ databases">
        <authorList>
            <person name="Weinstock G."/>
            <person name="Sodergren E."/>
            <person name="Clifton S."/>
            <person name="Fulton L."/>
            <person name="Fulton B."/>
            <person name="Courtney L."/>
            <person name="Fronick C."/>
            <person name="Harrison M."/>
            <person name="Strong C."/>
            <person name="Farmer C."/>
            <person name="Delahaunty K."/>
            <person name="Markovic C."/>
            <person name="Hall O."/>
            <person name="Minx P."/>
            <person name="Tomlinson C."/>
            <person name="Mitreva M."/>
            <person name="Hou S."/>
            <person name="Chen J."/>
            <person name="Wollam A."/>
            <person name="Pepin K.H."/>
            <person name="Johnson M."/>
            <person name="Bhonagiri V."/>
            <person name="Zhang X."/>
            <person name="Suruliraj S."/>
            <person name="Warren W."/>
            <person name="Chinwalla A."/>
            <person name="Mardis E.R."/>
            <person name="Wilson R.K."/>
        </authorList>
    </citation>
    <scope>NUCLEOTIDE SEQUENCE [LARGE SCALE GENOMIC DNA]</scope>
    <source>
        <strain evidence="7 8">F0359</strain>
    </source>
</reference>
<accession>E2ZAI8</accession>
<proteinExistence type="predicted"/>
<dbReference type="InterPro" id="IPR013749">
    <property type="entry name" value="PM/HMP-P_kinase-1"/>
</dbReference>
<evidence type="ECO:0000313" key="8">
    <source>
        <dbReference type="Proteomes" id="UP000003195"/>
    </source>
</evidence>
<keyword evidence="3" id="KW-0547">Nucleotide-binding</keyword>
<dbReference type="EMBL" id="AECS01000011">
    <property type="protein sequence ID" value="EFQ04699.1"/>
    <property type="molecule type" value="Genomic_DNA"/>
</dbReference>
<dbReference type="STRING" id="706434.HMPREF9429_00451"/>
<evidence type="ECO:0000256" key="1">
    <source>
        <dbReference type="ARBA" id="ARBA00012104"/>
    </source>
</evidence>
<evidence type="ECO:0000256" key="5">
    <source>
        <dbReference type="ARBA" id="ARBA00022840"/>
    </source>
</evidence>
<sequence length="220" mass="23423">MPDMMAAWSKLNLTYDAVYSGFLAGPDQAETVKEAVLQFGKGGLSIIDPAMADNGKLYPVFDESMIKAMKSLITVADLITPNYTEAALLSDTEVDFSATPTTKSVLEMCKTLSADGPQRIVITSVPSRDGIKNISYDATTATFDEAVTYKVDFSTCGTGDIFTSALTGLLLKKDDLHAATAAATRFLTKAIEFTAASGADPREGVQVEPCLADLIAENRP</sequence>
<dbReference type="PANTHER" id="PTHR10534">
    <property type="entry name" value="PYRIDOXAL KINASE"/>
    <property type="match status" value="1"/>
</dbReference>
<dbReference type="eggNOG" id="COG2240">
    <property type="taxonomic scope" value="Bacteria"/>
</dbReference>
<feature type="domain" description="Pyridoxamine kinase/Phosphomethylpyrimidine kinase" evidence="6">
    <location>
        <begin position="14"/>
        <end position="195"/>
    </location>
</feature>
<comment type="caution">
    <text evidence="7">The sequence shown here is derived from an EMBL/GenBank/DDBJ whole genome shotgun (WGS) entry which is preliminary data.</text>
</comment>
<dbReference type="GO" id="GO:0005829">
    <property type="term" value="C:cytosol"/>
    <property type="evidence" value="ECO:0007669"/>
    <property type="project" value="TreeGrafter"/>
</dbReference>
<dbReference type="GO" id="GO:0005524">
    <property type="term" value="F:ATP binding"/>
    <property type="evidence" value="ECO:0007669"/>
    <property type="project" value="UniProtKB-KW"/>
</dbReference>
<keyword evidence="2" id="KW-0808">Transferase</keyword>
<gene>
    <name evidence="7" type="ORF">HMPREF9429_00451</name>
</gene>
<dbReference type="EC" id="2.7.1.35" evidence="1"/>
<dbReference type="GO" id="GO:0008478">
    <property type="term" value="F:pyridoxal kinase activity"/>
    <property type="evidence" value="ECO:0007669"/>
    <property type="project" value="UniProtKB-EC"/>
</dbReference>
<keyword evidence="8" id="KW-1185">Reference proteome</keyword>
<keyword evidence="4 7" id="KW-0418">Kinase</keyword>
<organism evidence="7 8">
    <name type="scientific">Megasphaera micronuciformis F0359</name>
    <dbReference type="NCBI Taxonomy" id="706434"/>
    <lineage>
        <taxon>Bacteria</taxon>
        <taxon>Bacillati</taxon>
        <taxon>Bacillota</taxon>
        <taxon>Negativicutes</taxon>
        <taxon>Veillonellales</taxon>
        <taxon>Veillonellaceae</taxon>
        <taxon>Megasphaera</taxon>
    </lineage>
</organism>
<protein>
    <recommendedName>
        <fullName evidence="1">pyridoxal kinase</fullName>
        <ecNumber evidence="1">2.7.1.35</ecNumber>
    </recommendedName>
</protein>
<evidence type="ECO:0000256" key="3">
    <source>
        <dbReference type="ARBA" id="ARBA00022741"/>
    </source>
</evidence>
<evidence type="ECO:0000256" key="2">
    <source>
        <dbReference type="ARBA" id="ARBA00022679"/>
    </source>
</evidence>
<dbReference type="Pfam" id="PF08543">
    <property type="entry name" value="Phos_pyr_kin"/>
    <property type="match status" value="1"/>
</dbReference>
<dbReference type="Gene3D" id="3.40.1190.20">
    <property type="match status" value="1"/>
</dbReference>